<keyword evidence="5" id="KW-1185">Reference proteome</keyword>
<dbReference type="InterPro" id="IPR002935">
    <property type="entry name" value="SAM_O-MeTrfase"/>
</dbReference>
<dbReference type="RefSeq" id="WP_201371871.1">
    <property type="nucleotide sequence ID" value="NZ_BNJG01000001.1"/>
</dbReference>
<dbReference type="CDD" id="cd02440">
    <property type="entry name" value="AdoMet_MTases"/>
    <property type="match status" value="1"/>
</dbReference>
<keyword evidence="2" id="KW-0808">Transferase</keyword>
<proteinExistence type="predicted"/>
<protein>
    <submittedName>
        <fullName evidence="4">O-methyltransferase</fullName>
    </submittedName>
</protein>
<dbReference type="EMBL" id="BNJG01000001">
    <property type="protein sequence ID" value="GHO55261.1"/>
    <property type="molecule type" value="Genomic_DNA"/>
</dbReference>
<dbReference type="SUPFAM" id="SSF53335">
    <property type="entry name" value="S-adenosyl-L-methionine-dependent methyltransferases"/>
    <property type="match status" value="1"/>
</dbReference>
<dbReference type="InterPro" id="IPR029063">
    <property type="entry name" value="SAM-dependent_MTases_sf"/>
</dbReference>
<keyword evidence="3" id="KW-0949">S-adenosyl-L-methionine</keyword>
<evidence type="ECO:0000256" key="1">
    <source>
        <dbReference type="ARBA" id="ARBA00022603"/>
    </source>
</evidence>
<dbReference type="Proteomes" id="UP000654345">
    <property type="component" value="Unassembled WGS sequence"/>
</dbReference>
<dbReference type="PROSITE" id="PS51682">
    <property type="entry name" value="SAM_OMT_I"/>
    <property type="match status" value="1"/>
</dbReference>
<evidence type="ECO:0000313" key="4">
    <source>
        <dbReference type="EMBL" id="GHO55261.1"/>
    </source>
</evidence>
<evidence type="ECO:0000256" key="2">
    <source>
        <dbReference type="ARBA" id="ARBA00022679"/>
    </source>
</evidence>
<dbReference type="PANTHER" id="PTHR10509:SF14">
    <property type="entry name" value="CAFFEOYL-COA O-METHYLTRANSFERASE 3-RELATED"/>
    <property type="match status" value="1"/>
</dbReference>
<keyword evidence="1" id="KW-0489">Methyltransferase</keyword>
<comment type="caution">
    <text evidence="4">The sequence shown here is derived from an EMBL/GenBank/DDBJ whole genome shotgun (WGS) entry which is preliminary data.</text>
</comment>
<dbReference type="Pfam" id="PF01596">
    <property type="entry name" value="Methyltransf_3"/>
    <property type="match status" value="1"/>
</dbReference>
<dbReference type="PANTHER" id="PTHR10509">
    <property type="entry name" value="O-METHYLTRANSFERASE-RELATED"/>
    <property type="match status" value="1"/>
</dbReference>
<organism evidence="4 5">
    <name type="scientific">Ktedonobacter robiniae</name>
    <dbReference type="NCBI Taxonomy" id="2778365"/>
    <lineage>
        <taxon>Bacteria</taxon>
        <taxon>Bacillati</taxon>
        <taxon>Chloroflexota</taxon>
        <taxon>Ktedonobacteria</taxon>
        <taxon>Ktedonobacterales</taxon>
        <taxon>Ktedonobacteraceae</taxon>
        <taxon>Ktedonobacter</taxon>
    </lineage>
</organism>
<accession>A0ABQ3URE4</accession>
<name>A0ABQ3URE4_9CHLR</name>
<evidence type="ECO:0000313" key="5">
    <source>
        <dbReference type="Proteomes" id="UP000654345"/>
    </source>
</evidence>
<gene>
    <name evidence="4" type="ORF">KSB_37360</name>
</gene>
<reference evidence="4 5" key="1">
    <citation type="journal article" date="2021" name="Int. J. Syst. Evol. Microbiol.">
        <title>Reticulibacter mediterranei gen. nov., sp. nov., within the new family Reticulibacteraceae fam. nov., and Ktedonospora formicarum gen. nov., sp. nov., Ktedonobacter robiniae sp. nov., Dictyobacter formicarum sp. nov. and Dictyobacter arantiisoli sp. nov., belonging to the class Ktedonobacteria.</title>
        <authorList>
            <person name="Yabe S."/>
            <person name="Zheng Y."/>
            <person name="Wang C.M."/>
            <person name="Sakai Y."/>
            <person name="Abe K."/>
            <person name="Yokota A."/>
            <person name="Donadio S."/>
            <person name="Cavaletti L."/>
            <person name="Monciardini P."/>
        </authorList>
    </citation>
    <scope>NUCLEOTIDE SEQUENCE [LARGE SCALE GENOMIC DNA]</scope>
    <source>
        <strain evidence="4 5">SOSP1-30</strain>
    </source>
</reference>
<dbReference type="Gene3D" id="3.40.50.150">
    <property type="entry name" value="Vaccinia Virus protein VP39"/>
    <property type="match status" value="1"/>
</dbReference>
<dbReference type="InterPro" id="IPR050362">
    <property type="entry name" value="Cation-dep_OMT"/>
</dbReference>
<sequence length="230" mass="25093">MQQETELQQQARIRHEVEENLVQLFAPEDEALRTTITATKEAGLPAIHINPLQGKLLQVLAAACNAQKILEIGSLAGYSGIWLARALPPTGRLITLEVSPAHAEVVQRSFEQAGVADRAEVRVGSAHESLPQLVDQAPFDLVFIDADKPSYPHYLDWAIRLSRPGSIIVADNCIRAGQALSESALDDQGAAGLYQYNLQTLKHPRLRAIALAMDEDYTDGFNIAVVLPEA</sequence>
<evidence type="ECO:0000256" key="3">
    <source>
        <dbReference type="ARBA" id="ARBA00022691"/>
    </source>
</evidence>